<name>A0A8T9C7K7_9HELO</name>
<protein>
    <recommendedName>
        <fullName evidence="2">F-box domain-containing protein</fullName>
    </recommendedName>
</protein>
<feature type="domain" description="F-box" evidence="2">
    <location>
        <begin position="32"/>
        <end position="79"/>
    </location>
</feature>
<keyword evidence="1" id="KW-0812">Transmembrane</keyword>
<dbReference type="SUPFAM" id="SSF81383">
    <property type="entry name" value="F-box domain"/>
    <property type="match status" value="1"/>
</dbReference>
<feature type="transmembrane region" description="Helical" evidence="1">
    <location>
        <begin position="30"/>
        <end position="50"/>
    </location>
</feature>
<dbReference type="EMBL" id="QGMK01000449">
    <property type="protein sequence ID" value="TVY81621.1"/>
    <property type="molecule type" value="Genomic_DNA"/>
</dbReference>
<dbReference type="OrthoDB" id="3481585at2759"/>
<keyword evidence="1" id="KW-0472">Membrane</keyword>
<dbReference type="PROSITE" id="PS50181">
    <property type="entry name" value="FBOX"/>
    <property type="match status" value="1"/>
</dbReference>
<sequence length="497" mass="57908">MIQTAQTQHYFDLWGFFLKISICTTIDRRITVTIMILLPVDIQFLILPFLTSTSLISLSQTNQHFRHLIDPQKKYFVDRLLELECLPDYGGEVTINEHAKIIVPSGTVSYACTNCLKIIPHTRFDNHALLRLRFRKPPPESKAGQQLCGWTSGEAKAQGLKRQADLRNDTPENWIRQNSSSGISEAELLHLYKIGTHRRRRLCNECKFITGFWARNAGVERAGWRGRKRNSNIGPAAVPVVKGRQLRCHDSTERYFQGLFPIAPDAEYPWRWKIYREENCDWWTLWNIRCAGCSTWQERAAFRKGGGYGVKSTPADSDEWRETRWDGPHFEEWRCNQCFMASAGKEELESQLLAFWKRLADFEISQYNSLLASGWYSVGKIEKETNKKYSWEQIVKSDNVSSQLLRRIPTTNEVAKMNVEQRRHYHGIWKRWVDSLDEPGMRSLTDQRPAGHWFRRWSNEYGLLEKRIEALKTSTKTLEADPGKLVEFALDKYSSME</sequence>
<dbReference type="AlphaFoldDB" id="A0A8T9C7K7"/>
<accession>A0A8T9C7K7</accession>
<evidence type="ECO:0000259" key="2">
    <source>
        <dbReference type="PROSITE" id="PS50181"/>
    </source>
</evidence>
<reference evidence="3 4" key="1">
    <citation type="submission" date="2018-05" db="EMBL/GenBank/DDBJ databases">
        <title>Genome sequencing and assembly of the regulated plant pathogen Lachnellula willkommii and related sister species for the development of diagnostic species identification markers.</title>
        <authorList>
            <person name="Giroux E."/>
            <person name="Bilodeau G."/>
        </authorList>
    </citation>
    <scope>NUCLEOTIDE SEQUENCE [LARGE SCALE GENOMIC DNA]</scope>
    <source>
        <strain evidence="3 4">CBS 268.59</strain>
    </source>
</reference>
<organism evidence="3 4">
    <name type="scientific">Lachnellula suecica</name>
    <dbReference type="NCBI Taxonomy" id="602035"/>
    <lineage>
        <taxon>Eukaryota</taxon>
        <taxon>Fungi</taxon>
        <taxon>Dikarya</taxon>
        <taxon>Ascomycota</taxon>
        <taxon>Pezizomycotina</taxon>
        <taxon>Leotiomycetes</taxon>
        <taxon>Helotiales</taxon>
        <taxon>Lachnaceae</taxon>
        <taxon>Lachnellula</taxon>
    </lineage>
</organism>
<keyword evidence="4" id="KW-1185">Reference proteome</keyword>
<evidence type="ECO:0000256" key="1">
    <source>
        <dbReference type="SAM" id="Phobius"/>
    </source>
</evidence>
<proteinExistence type="predicted"/>
<dbReference type="CDD" id="cd09917">
    <property type="entry name" value="F-box_SF"/>
    <property type="match status" value="1"/>
</dbReference>
<dbReference type="InterPro" id="IPR036047">
    <property type="entry name" value="F-box-like_dom_sf"/>
</dbReference>
<keyword evidence="1" id="KW-1133">Transmembrane helix</keyword>
<comment type="caution">
    <text evidence="3">The sequence shown here is derived from an EMBL/GenBank/DDBJ whole genome shotgun (WGS) entry which is preliminary data.</text>
</comment>
<evidence type="ECO:0000313" key="4">
    <source>
        <dbReference type="Proteomes" id="UP000469558"/>
    </source>
</evidence>
<evidence type="ECO:0000313" key="3">
    <source>
        <dbReference type="EMBL" id="TVY81621.1"/>
    </source>
</evidence>
<gene>
    <name evidence="3" type="ORF">LSUE1_G003778</name>
</gene>
<dbReference type="InterPro" id="IPR001810">
    <property type="entry name" value="F-box_dom"/>
</dbReference>
<dbReference type="Proteomes" id="UP000469558">
    <property type="component" value="Unassembled WGS sequence"/>
</dbReference>